<dbReference type="AlphaFoldDB" id="A0A1I3PQP0"/>
<name>A0A1I3PQP0_9FLAO</name>
<dbReference type="EMBL" id="FORM01000005">
    <property type="protein sequence ID" value="SFJ23296.1"/>
    <property type="molecule type" value="Genomic_DNA"/>
</dbReference>
<evidence type="ECO:0000256" key="2">
    <source>
        <dbReference type="SAM" id="SignalP"/>
    </source>
</evidence>
<feature type="signal peptide" evidence="2">
    <location>
        <begin position="1"/>
        <end position="20"/>
    </location>
</feature>
<dbReference type="Pfam" id="PF18962">
    <property type="entry name" value="Por_Secre_tail"/>
    <property type="match status" value="1"/>
</dbReference>
<evidence type="ECO:0000313" key="4">
    <source>
        <dbReference type="EMBL" id="SFJ23296.1"/>
    </source>
</evidence>
<gene>
    <name evidence="4" type="ORF">SAMN05443431_105207</name>
</gene>
<evidence type="ECO:0000256" key="1">
    <source>
        <dbReference type="ARBA" id="ARBA00022729"/>
    </source>
</evidence>
<evidence type="ECO:0000259" key="3">
    <source>
        <dbReference type="Pfam" id="PF18962"/>
    </source>
</evidence>
<feature type="chain" id="PRO_5011601075" evidence="2">
    <location>
        <begin position="21"/>
        <end position="691"/>
    </location>
</feature>
<sequence>MKHLHFILITFLLTSFSCLAQFGADYSSYGFNFINDANNQGLKNWTGNNIDDTNKFYIYKQDELNNYALELKPINETLSINYNDFGYMDLNPCAFKINIRVKINQYSGNDDALTFTLFTGAKKVEIDFKSNGIFYTNNLNTSQLITTAPPINQWVTYSIALDSCNDMASIMLENDATNSYTLSLPDNTTAQNINLAATTNGTTSFTSEIDHLFIYSNPIKWWLGPSSAFINDTPAGYTGTTGDRQHFLTLPNGEKIGINENGGGYVTFTELTPGGPNLDPFPKFGSGGTKTLRGYFHTNKFNPVQAGVSSTSGGHLASVISLPNKLMVESFPLHSYFQDDFIENTPLVFPNNETLEDENHPAIIDDDVYDEFGLDMRHELMSELDFNSSIENVTQTNGISTVRHAAEWEYIRHSSFILQFHEVTVNKRPEFESFTGANNDMGDMRHKFEFRLNKDLGYEWILWRDTNNTWQSLHVEAVGDSKEIQININTPLENRFLVFSTSSNPDTPGAVSWFYPESDFNANCTLQKSRVNKNTITSMDRRNSMRIVADWRKTNWCRMNLYIRNEGLAAPSNGDPNVYEAFQMEALQLFGTPNQILSEVLNYNTTLDTETVSLNNTTIAYPNPFLSEITIKGSNLLNKTIKLYSTIGKDITNALHITSRTNNQIQLKIKGLNSQMYFLKIGDKTIKIYKE</sequence>
<accession>A0A1I3PQP0</accession>
<proteinExistence type="predicted"/>
<keyword evidence="5" id="KW-1185">Reference proteome</keyword>
<organism evidence="4 5">
    <name type="scientific">Olleya namhaensis</name>
    <dbReference type="NCBI Taxonomy" id="1144750"/>
    <lineage>
        <taxon>Bacteria</taxon>
        <taxon>Pseudomonadati</taxon>
        <taxon>Bacteroidota</taxon>
        <taxon>Flavobacteriia</taxon>
        <taxon>Flavobacteriales</taxon>
        <taxon>Flavobacteriaceae</taxon>
    </lineage>
</organism>
<dbReference type="RefSeq" id="WP_090839919.1">
    <property type="nucleotide sequence ID" value="NZ_FORM01000005.1"/>
</dbReference>
<dbReference type="STRING" id="1144750.SAMN05443431_105207"/>
<evidence type="ECO:0000313" key="5">
    <source>
        <dbReference type="Proteomes" id="UP000199559"/>
    </source>
</evidence>
<dbReference type="PROSITE" id="PS51257">
    <property type="entry name" value="PROKAR_LIPOPROTEIN"/>
    <property type="match status" value="1"/>
</dbReference>
<dbReference type="Proteomes" id="UP000199559">
    <property type="component" value="Unassembled WGS sequence"/>
</dbReference>
<dbReference type="InterPro" id="IPR026444">
    <property type="entry name" value="Secre_tail"/>
</dbReference>
<protein>
    <submittedName>
        <fullName evidence="4">Por secretion system C-terminal sorting domain-containing protein</fullName>
    </submittedName>
</protein>
<keyword evidence="1 2" id="KW-0732">Signal</keyword>
<reference evidence="5" key="1">
    <citation type="submission" date="2016-10" db="EMBL/GenBank/DDBJ databases">
        <authorList>
            <person name="Varghese N."/>
            <person name="Submissions S."/>
        </authorList>
    </citation>
    <scope>NUCLEOTIDE SEQUENCE [LARGE SCALE GENOMIC DNA]</scope>
    <source>
        <strain evidence="5">DSM 28881</strain>
    </source>
</reference>
<feature type="domain" description="Secretion system C-terminal sorting" evidence="3">
    <location>
        <begin position="621"/>
        <end position="688"/>
    </location>
</feature>
<dbReference type="NCBIfam" id="TIGR04183">
    <property type="entry name" value="Por_Secre_tail"/>
    <property type="match status" value="1"/>
</dbReference>